<evidence type="ECO:0000256" key="5">
    <source>
        <dbReference type="ARBA" id="ARBA00023242"/>
    </source>
</evidence>
<dbReference type="SMR" id="M1AJM0"/>
<dbReference type="EnsemblPlants" id="PGSC0003DMT400024185">
    <property type="protein sequence ID" value="PGSC0003DMT400024185"/>
    <property type="gene ID" value="PGSC0003DMG400009347"/>
</dbReference>
<evidence type="ECO:0000256" key="1">
    <source>
        <dbReference type="ARBA" id="ARBA00004123"/>
    </source>
</evidence>
<accession>M1AJM0</accession>
<keyword evidence="4" id="KW-0804">Transcription</keyword>
<dbReference type="InterPro" id="IPR045847">
    <property type="entry name" value="AIG1-like"/>
</dbReference>
<evidence type="ECO:0000256" key="2">
    <source>
        <dbReference type="ARBA" id="ARBA00023015"/>
    </source>
</evidence>
<evidence type="ECO:0000313" key="7">
    <source>
        <dbReference type="EnsemblPlants" id="PGSC0003DMT400024185"/>
    </source>
</evidence>
<organism evidence="7 8">
    <name type="scientific">Solanum tuberosum</name>
    <name type="common">Potato</name>
    <dbReference type="NCBI Taxonomy" id="4113"/>
    <lineage>
        <taxon>Eukaryota</taxon>
        <taxon>Viridiplantae</taxon>
        <taxon>Streptophyta</taxon>
        <taxon>Embryophyta</taxon>
        <taxon>Tracheophyta</taxon>
        <taxon>Spermatophyta</taxon>
        <taxon>Magnoliopsida</taxon>
        <taxon>eudicotyledons</taxon>
        <taxon>Gunneridae</taxon>
        <taxon>Pentapetalae</taxon>
        <taxon>asterids</taxon>
        <taxon>lamiids</taxon>
        <taxon>Solanales</taxon>
        <taxon>Solanaceae</taxon>
        <taxon>Solanoideae</taxon>
        <taxon>Solaneae</taxon>
        <taxon>Solanum</taxon>
    </lineage>
</organism>
<protein>
    <submittedName>
        <fullName evidence="7">DNA binding protein</fullName>
    </submittedName>
</protein>
<dbReference type="HOGENOM" id="CLU_063967_3_1_1"/>
<evidence type="ECO:0000313" key="8">
    <source>
        <dbReference type="Proteomes" id="UP000011115"/>
    </source>
</evidence>
<dbReference type="STRING" id="4113.M1AJM0"/>
<proteinExistence type="predicted"/>
<dbReference type="GO" id="GO:0003700">
    <property type="term" value="F:DNA-binding transcription factor activity"/>
    <property type="evidence" value="ECO:0007669"/>
    <property type="project" value="InterPro"/>
</dbReference>
<dbReference type="GO" id="GO:0046983">
    <property type="term" value="F:protein dimerization activity"/>
    <property type="evidence" value="ECO:0007669"/>
    <property type="project" value="InterPro"/>
</dbReference>
<reference evidence="7" key="2">
    <citation type="submission" date="2015-06" db="UniProtKB">
        <authorList>
            <consortium name="EnsemblPlants"/>
        </authorList>
    </citation>
    <scope>IDENTIFICATION</scope>
    <source>
        <strain evidence="7">DM1-3 516 R44</strain>
    </source>
</reference>
<gene>
    <name evidence="7" type="primary">LOC102605892</name>
</gene>
<comment type="subcellular location">
    <subcellularLocation>
        <location evidence="1">Nucleus</location>
    </subcellularLocation>
</comment>
<dbReference type="Gene3D" id="3.30.70.260">
    <property type="match status" value="1"/>
</dbReference>
<dbReference type="Gene3D" id="4.10.280.10">
    <property type="entry name" value="Helix-loop-helix DNA-binding domain"/>
    <property type="match status" value="1"/>
</dbReference>
<dbReference type="OMA" id="TIKATIC"/>
<dbReference type="SUPFAM" id="SSF47459">
    <property type="entry name" value="HLH, helix-loop-helix DNA-binding domain"/>
    <property type="match status" value="1"/>
</dbReference>
<dbReference type="KEGG" id="sot:102605892"/>
<dbReference type="PANTHER" id="PTHR45844">
    <property type="entry name" value="TRANSCRIPTION FACTOR BHLH30"/>
    <property type="match status" value="1"/>
</dbReference>
<dbReference type="OrthoDB" id="71302at2759"/>
<dbReference type="InterPro" id="IPR045865">
    <property type="entry name" value="ACT-like_dom_sf"/>
</dbReference>
<dbReference type="PROSITE" id="PS50888">
    <property type="entry name" value="BHLH"/>
    <property type="match status" value="1"/>
</dbReference>
<dbReference type="Gramene" id="PGSC0003DMT400024185">
    <property type="protein sequence ID" value="PGSC0003DMT400024185"/>
    <property type="gene ID" value="PGSC0003DMG400009347"/>
</dbReference>
<keyword evidence="3" id="KW-0238">DNA-binding</keyword>
<sequence length="204" mass="22750">MLSSLQGCNGFLQLVDHQKNEKSNTTKKSKSKDAAVTHAVAERKRRERINSHLHTLKKLFPYLPKKDKPRVLTEAVTQLKELRKNVAQQLELSSLFIPSENDVVIINYCDNINEERTIKATICCEDRPSLNRDLSSAIRSVQGRVIKAEMATVGGRTKAELVVVLGKANGGEKDIGQLKRALKAVVEKRDLGFGSNVMLGRRFG</sequence>
<keyword evidence="5" id="KW-0539">Nucleus</keyword>
<dbReference type="GO" id="GO:0005634">
    <property type="term" value="C:nucleus"/>
    <property type="evidence" value="ECO:0007669"/>
    <property type="project" value="UniProtKB-SubCell"/>
</dbReference>
<evidence type="ECO:0000259" key="6">
    <source>
        <dbReference type="PROSITE" id="PS50888"/>
    </source>
</evidence>
<dbReference type="RefSeq" id="XP_006338133.1">
    <property type="nucleotide sequence ID" value="XM_006338071.2"/>
</dbReference>
<evidence type="ECO:0000256" key="4">
    <source>
        <dbReference type="ARBA" id="ARBA00023163"/>
    </source>
</evidence>
<name>M1AJM0_SOLTU</name>
<dbReference type="eggNOG" id="KOG3561">
    <property type="taxonomic scope" value="Eukaryota"/>
</dbReference>
<dbReference type="PaxDb" id="4113-PGSC0003DMT400024185"/>
<reference evidence="8" key="1">
    <citation type="journal article" date="2011" name="Nature">
        <title>Genome sequence and analysis of the tuber crop potato.</title>
        <authorList>
            <consortium name="The Potato Genome Sequencing Consortium"/>
        </authorList>
    </citation>
    <scope>NUCLEOTIDE SEQUENCE [LARGE SCALE GENOMIC DNA]</scope>
    <source>
        <strain evidence="8">cv. DM1-3 516 R44</strain>
    </source>
</reference>
<dbReference type="InterPro" id="IPR036638">
    <property type="entry name" value="HLH_DNA-bd_sf"/>
</dbReference>
<feature type="domain" description="BHLH" evidence="6">
    <location>
        <begin position="33"/>
        <end position="82"/>
    </location>
</feature>
<keyword evidence="8" id="KW-1185">Reference proteome</keyword>
<dbReference type="InterPro" id="IPR011598">
    <property type="entry name" value="bHLH_dom"/>
</dbReference>
<dbReference type="GO" id="GO:0003677">
    <property type="term" value="F:DNA binding"/>
    <property type="evidence" value="ECO:0007669"/>
    <property type="project" value="UniProtKB-KW"/>
</dbReference>
<dbReference type="AlphaFoldDB" id="M1AJM0"/>
<dbReference type="Pfam" id="PF00010">
    <property type="entry name" value="HLH"/>
    <property type="match status" value="1"/>
</dbReference>
<dbReference type="Proteomes" id="UP000011115">
    <property type="component" value="Unassembled WGS sequence"/>
</dbReference>
<evidence type="ECO:0000256" key="3">
    <source>
        <dbReference type="ARBA" id="ARBA00023125"/>
    </source>
</evidence>
<keyword evidence="2" id="KW-0805">Transcription regulation</keyword>
<dbReference type="SUPFAM" id="SSF55021">
    <property type="entry name" value="ACT-like"/>
    <property type="match status" value="1"/>
</dbReference>
<dbReference type="GeneID" id="102605892"/>
<dbReference type="PANTHER" id="PTHR45844:SF25">
    <property type="entry name" value="TRANSCRIPTION FACTOR BHLH107"/>
    <property type="match status" value="1"/>
</dbReference>
<dbReference type="InParanoid" id="M1AJM0"/>
<dbReference type="SMART" id="SM00353">
    <property type="entry name" value="HLH"/>
    <property type="match status" value="1"/>
</dbReference>